<gene>
    <name evidence="1" type="ORF">SCLCIDRAFT_1213155</name>
</gene>
<protein>
    <recommendedName>
        <fullName evidence="3">UvrD-like helicase C-terminal domain-containing protein</fullName>
    </recommendedName>
</protein>
<dbReference type="Proteomes" id="UP000053989">
    <property type="component" value="Unassembled WGS sequence"/>
</dbReference>
<keyword evidence="2" id="KW-1185">Reference proteome</keyword>
<reference evidence="1 2" key="1">
    <citation type="submission" date="2014-04" db="EMBL/GenBank/DDBJ databases">
        <authorList>
            <consortium name="DOE Joint Genome Institute"/>
            <person name="Kuo A."/>
            <person name="Kohler A."/>
            <person name="Nagy L.G."/>
            <person name="Floudas D."/>
            <person name="Copeland A."/>
            <person name="Barry K.W."/>
            <person name="Cichocki N."/>
            <person name="Veneault-Fourrey C."/>
            <person name="LaButti K."/>
            <person name="Lindquist E.A."/>
            <person name="Lipzen A."/>
            <person name="Lundell T."/>
            <person name="Morin E."/>
            <person name="Murat C."/>
            <person name="Sun H."/>
            <person name="Tunlid A."/>
            <person name="Henrissat B."/>
            <person name="Grigoriev I.V."/>
            <person name="Hibbett D.S."/>
            <person name="Martin F."/>
            <person name="Nordberg H.P."/>
            <person name="Cantor M.N."/>
            <person name="Hua S.X."/>
        </authorList>
    </citation>
    <scope>NUCLEOTIDE SEQUENCE [LARGE SCALE GENOMIC DNA]</scope>
    <source>
        <strain evidence="1 2">Foug A</strain>
    </source>
</reference>
<evidence type="ECO:0000313" key="1">
    <source>
        <dbReference type="EMBL" id="KIM64656.1"/>
    </source>
</evidence>
<dbReference type="InParanoid" id="A0A0C3E9M1"/>
<evidence type="ECO:0008006" key="3">
    <source>
        <dbReference type="Google" id="ProtNLM"/>
    </source>
</evidence>
<dbReference type="EMBL" id="KN822027">
    <property type="protein sequence ID" value="KIM64656.1"/>
    <property type="molecule type" value="Genomic_DNA"/>
</dbReference>
<proteinExistence type="predicted"/>
<accession>A0A0C3E9M1</accession>
<dbReference type="OrthoDB" id="2986975at2759"/>
<dbReference type="InterPro" id="IPR027417">
    <property type="entry name" value="P-loop_NTPase"/>
</dbReference>
<dbReference type="HOGENOM" id="CLU_001324_7_0_1"/>
<evidence type="ECO:0000313" key="2">
    <source>
        <dbReference type="Proteomes" id="UP000053989"/>
    </source>
</evidence>
<reference evidence="2" key="2">
    <citation type="submission" date="2015-01" db="EMBL/GenBank/DDBJ databases">
        <title>Evolutionary Origins and Diversification of the Mycorrhizal Mutualists.</title>
        <authorList>
            <consortium name="DOE Joint Genome Institute"/>
            <consortium name="Mycorrhizal Genomics Consortium"/>
            <person name="Kohler A."/>
            <person name="Kuo A."/>
            <person name="Nagy L.G."/>
            <person name="Floudas D."/>
            <person name="Copeland A."/>
            <person name="Barry K.W."/>
            <person name="Cichocki N."/>
            <person name="Veneault-Fourrey C."/>
            <person name="LaButti K."/>
            <person name="Lindquist E.A."/>
            <person name="Lipzen A."/>
            <person name="Lundell T."/>
            <person name="Morin E."/>
            <person name="Murat C."/>
            <person name="Riley R."/>
            <person name="Ohm R."/>
            <person name="Sun H."/>
            <person name="Tunlid A."/>
            <person name="Henrissat B."/>
            <person name="Grigoriev I.V."/>
            <person name="Hibbett D.S."/>
            <person name="Martin F."/>
        </authorList>
    </citation>
    <scope>NUCLEOTIDE SEQUENCE [LARGE SCALE GENOMIC DNA]</scope>
    <source>
        <strain evidence="2">Foug A</strain>
    </source>
</reference>
<dbReference type="SUPFAM" id="SSF52540">
    <property type="entry name" value="P-loop containing nucleoside triphosphate hydrolases"/>
    <property type="match status" value="1"/>
</dbReference>
<dbReference type="AlphaFoldDB" id="A0A0C3E9M1"/>
<name>A0A0C3E9M1_9AGAM</name>
<organism evidence="1 2">
    <name type="scientific">Scleroderma citrinum Foug A</name>
    <dbReference type="NCBI Taxonomy" id="1036808"/>
    <lineage>
        <taxon>Eukaryota</taxon>
        <taxon>Fungi</taxon>
        <taxon>Dikarya</taxon>
        <taxon>Basidiomycota</taxon>
        <taxon>Agaricomycotina</taxon>
        <taxon>Agaricomycetes</taxon>
        <taxon>Agaricomycetidae</taxon>
        <taxon>Boletales</taxon>
        <taxon>Sclerodermatineae</taxon>
        <taxon>Sclerodermataceae</taxon>
        <taxon>Scleroderma</taxon>
    </lineage>
</organism>
<sequence>MCLYLKSRLRRLNPCLKIRLYFPHYVQTRDNQPLQPVCWKRRQFPVTPAYAFTDYRSQGQTIPHVIDDIASPPTGGLSLHNLYVALSQRSTVRLLRDFDAKVFLAAHSAELIAEDDRLRELDTETKKQWELMGRGATALTHR</sequence>